<evidence type="ECO:0000313" key="2">
    <source>
        <dbReference type="Proteomes" id="UP000018144"/>
    </source>
</evidence>
<sequence>MIDSKRCTKAASFESQAQFAFRFCLHPTARLTLDRNPTNFKKLPYDTARDISGERYVPVSYLILTPWPPHAGGPEDRRFHVRVPAVRNERYYRA</sequence>
<protein>
    <submittedName>
        <fullName evidence="1">Uncharacterized protein</fullName>
    </submittedName>
</protein>
<dbReference type="Proteomes" id="UP000018144">
    <property type="component" value="Unassembled WGS sequence"/>
</dbReference>
<dbReference type="AlphaFoldDB" id="U4LCL7"/>
<evidence type="ECO:0000313" key="1">
    <source>
        <dbReference type="EMBL" id="CCX12163.1"/>
    </source>
</evidence>
<keyword evidence="2" id="KW-1185">Reference proteome</keyword>
<gene>
    <name evidence="1" type="ORF">PCON_11757</name>
</gene>
<proteinExistence type="predicted"/>
<reference evidence="1 2" key="1">
    <citation type="journal article" date="2013" name="PLoS Genet.">
        <title>The genome and development-dependent transcriptomes of Pyronema confluens: a window into fungal evolution.</title>
        <authorList>
            <person name="Traeger S."/>
            <person name="Altegoer F."/>
            <person name="Freitag M."/>
            <person name="Gabaldon T."/>
            <person name="Kempken F."/>
            <person name="Kumar A."/>
            <person name="Marcet-Houben M."/>
            <person name="Poggeler S."/>
            <person name="Stajich J.E."/>
            <person name="Nowrousian M."/>
        </authorList>
    </citation>
    <scope>NUCLEOTIDE SEQUENCE [LARGE SCALE GENOMIC DNA]</scope>
    <source>
        <strain evidence="2">CBS 100304</strain>
        <tissue evidence="1">Vegetative mycelium</tissue>
    </source>
</reference>
<organism evidence="1 2">
    <name type="scientific">Pyronema omphalodes (strain CBS 100304)</name>
    <name type="common">Pyronema confluens</name>
    <dbReference type="NCBI Taxonomy" id="1076935"/>
    <lineage>
        <taxon>Eukaryota</taxon>
        <taxon>Fungi</taxon>
        <taxon>Dikarya</taxon>
        <taxon>Ascomycota</taxon>
        <taxon>Pezizomycotina</taxon>
        <taxon>Pezizomycetes</taxon>
        <taxon>Pezizales</taxon>
        <taxon>Pyronemataceae</taxon>
        <taxon>Pyronema</taxon>
    </lineage>
</organism>
<accession>U4LCL7</accession>
<dbReference type="EMBL" id="HF935680">
    <property type="protein sequence ID" value="CCX12163.1"/>
    <property type="molecule type" value="Genomic_DNA"/>
</dbReference>
<name>U4LCL7_PYROM</name>